<evidence type="ECO:0000313" key="1">
    <source>
        <dbReference type="EMBL" id="MBW85522.1"/>
    </source>
</evidence>
<reference evidence="1" key="1">
    <citation type="submission" date="2018-02" db="EMBL/GenBank/DDBJ databases">
        <title>Rhizophora mucronata_Transcriptome.</title>
        <authorList>
            <person name="Meera S.P."/>
            <person name="Sreeshan A."/>
            <person name="Augustine A."/>
        </authorList>
    </citation>
    <scope>NUCLEOTIDE SEQUENCE</scope>
    <source>
        <tissue evidence="1">Leaf</tissue>
    </source>
</reference>
<name>A0A2P2IWD5_RHIMU</name>
<dbReference type="AlphaFoldDB" id="A0A2P2IWD5"/>
<protein>
    <submittedName>
        <fullName evidence="1">Uncharacterized protein</fullName>
    </submittedName>
</protein>
<accession>A0A2P2IWD5</accession>
<sequence>MLRKGFIVHFMIFQRANNTSRTSSAINYIIRVLNFFSIRIGSPYKDHYTNLW</sequence>
<organism evidence="1">
    <name type="scientific">Rhizophora mucronata</name>
    <name type="common">Asiatic mangrove</name>
    <dbReference type="NCBI Taxonomy" id="61149"/>
    <lineage>
        <taxon>Eukaryota</taxon>
        <taxon>Viridiplantae</taxon>
        <taxon>Streptophyta</taxon>
        <taxon>Embryophyta</taxon>
        <taxon>Tracheophyta</taxon>
        <taxon>Spermatophyta</taxon>
        <taxon>Magnoliopsida</taxon>
        <taxon>eudicotyledons</taxon>
        <taxon>Gunneridae</taxon>
        <taxon>Pentapetalae</taxon>
        <taxon>rosids</taxon>
        <taxon>fabids</taxon>
        <taxon>Malpighiales</taxon>
        <taxon>Rhizophoraceae</taxon>
        <taxon>Rhizophora</taxon>
    </lineage>
</organism>
<dbReference type="EMBL" id="GGEC01005039">
    <property type="protein sequence ID" value="MBW85522.1"/>
    <property type="molecule type" value="Transcribed_RNA"/>
</dbReference>
<proteinExistence type="predicted"/>